<reference evidence="1" key="1">
    <citation type="submission" date="2019-08" db="EMBL/GenBank/DDBJ databases">
        <authorList>
            <person name="Kucharzyk K."/>
            <person name="Murdoch R.W."/>
            <person name="Higgins S."/>
            <person name="Loffler F."/>
        </authorList>
    </citation>
    <scope>NUCLEOTIDE SEQUENCE</scope>
</reference>
<evidence type="ECO:0000313" key="1">
    <source>
        <dbReference type="EMBL" id="MPM51944.1"/>
    </source>
</evidence>
<dbReference type="AlphaFoldDB" id="A0A645AQR6"/>
<protein>
    <submittedName>
        <fullName evidence="1">Uncharacterized protein</fullName>
    </submittedName>
</protein>
<proteinExistence type="predicted"/>
<sequence length="109" mass="12573">MSKKKHRQRRPVIQVELKLPTDEDYSLMPYSIFDAHLSDVAFCVAAHLYNCREHISRQYPGAELIALAMHETPDLIRSCEEDLKRAGVLLLHVDGTYDMKDITEEDCKV</sequence>
<accession>A0A645AQR6</accession>
<name>A0A645AQR6_9ZZZZ</name>
<dbReference type="EMBL" id="VSSQ01013644">
    <property type="protein sequence ID" value="MPM51944.1"/>
    <property type="molecule type" value="Genomic_DNA"/>
</dbReference>
<gene>
    <name evidence="1" type="ORF">SDC9_98697</name>
</gene>
<comment type="caution">
    <text evidence="1">The sequence shown here is derived from an EMBL/GenBank/DDBJ whole genome shotgun (WGS) entry which is preliminary data.</text>
</comment>
<organism evidence="1">
    <name type="scientific">bioreactor metagenome</name>
    <dbReference type="NCBI Taxonomy" id="1076179"/>
    <lineage>
        <taxon>unclassified sequences</taxon>
        <taxon>metagenomes</taxon>
        <taxon>ecological metagenomes</taxon>
    </lineage>
</organism>